<dbReference type="InterPro" id="IPR011991">
    <property type="entry name" value="ArsR-like_HTH"/>
</dbReference>
<dbReference type="EMBL" id="CP042582">
    <property type="protein sequence ID" value="QEX21567.1"/>
    <property type="molecule type" value="Genomic_DNA"/>
</dbReference>
<evidence type="ECO:0000256" key="1">
    <source>
        <dbReference type="ARBA" id="ARBA00023015"/>
    </source>
</evidence>
<evidence type="ECO:0000313" key="5">
    <source>
        <dbReference type="EMBL" id="QEX21567.1"/>
    </source>
</evidence>
<sequence length="123" mass="13036">MSTNIDESKAIEALSALAQGTRMNVFRALVRAHPDGIPAGGIAAACGARHNTMSSHLAILVRAGLARAERQGRTVIYRADLDGFQSLVRFLTRDCCGGRPEICAPLLEPLLQFCGCPPEASCA</sequence>
<dbReference type="NCBIfam" id="NF033788">
    <property type="entry name" value="HTH_metalloreg"/>
    <property type="match status" value="1"/>
</dbReference>
<dbReference type="InterPro" id="IPR001845">
    <property type="entry name" value="HTH_ArsR_DNA-bd_dom"/>
</dbReference>
<dbReference type="GO" id="GO:0003700">
    <property type="term" value="F:DNA-binding transcription factor activity"/>
    <property type="evidence" value="ECO:0007669"/>
    <property type="project" value="InterPro"/>
</dbReference>
<dbReference type="Pfam" id="PF12840">
    <property type="entry name" value="HTH_20"/>
    <property type="match status" value="1"/>
</dbReference>
<dbReference type="KEGG" id="hadh:FRZ61_14960"/>
<dbReference type="CDD" id="cd00090">
    <property type="entry name" value="HTH_ARSR"/>
    <property type="match status" value="1"/>
</dbReference>
<dbReference type="InterPro" id="IPR036388">
    <property type="entry name" value="WH-like_DNA-bd_sf"/>
</dbReference>
<dbReference type="AlphaFoldDB" id="A0A5J6MWS2"/>
<dbReference type="Proteomes" id="UP000325797">
    <property type="component" value="Chromosome"/>
</dbReference>
<dbReference type="PRINTS" id="PR00778">
    <property type="entry name" value="HTHARSR"/>
</dbReference>
<keyword evidence="3" id="KW-0804">Transcription</keyword>
<evidence type="ECO:0000259" key="4">
    <source>
        <dbReference type="PROSITE" id="PS50987"/>
    </source>
</evidence>
<dbReference type="GO" id="GO:0003677">
    <property type="term" value="F:DNA binding"/>
    <property type="evidence" value="ECO:0007669"/>
    <property type="project" value="UniProtKB-KW"/>
</dbReference>
<dbReference type="InterPro" id="IPR036390">
    <property type="entry name" value="WH_DNA-bd_sf"/>
</dbReference>
<reference evidence="5 6" key="1">
    <citation type="submission" date="2019-08" db="EMBL/GenBank/DDBJ databases">
        <title>Hyperibacter terrae gen. nov., sp. nov. and Hyperibacter viscosus sp. nov., two new members in the family Rhodospirillaceae isolated from the rhizosphere of Hypericum perforatum.</title>
        <authorList>
            <person name="Noviana Z."/>
        </authorList>
    </citation>
    <scope>NUCLEOTIDE SEQUENCE [LARGE SCALE GENOMIC DNA]</scope>
    <source>
        <strain evidence="5 6">R5959</strain>
    </source>
</reference>
<dbReference type="SUPFAM" id="SSF46785">
    <property type="entry name" value="Winged helix' DNA-binding domain"/>
    <property type="match status" value="1"/>
</dbReference>
<gene>
    <name evidence="5" type="ORF">FRZ61_14960</name>
</gene>
<accession>A0A5J6MWS2</accession>
<keyword evidence="6" id="KW-1185">Reference proteome</keyword>
<dbReference type="PANTHER" id="PTHR43132:SF2">
    <property type="entry name" value="ARSENICAL RESISTANCE OPERON REPRESSOR ARSR-RELATED"/>
    <property type="match status" value="1"/>
</dbReference>
<dbReference type="RefSeq" id="WP_225309165.1">
    <property type="nucleotide sequence ID" value="NZ_CP042582.1"/>
</dbReference>
<proteinExistence type="predicted"/>
<evidence type="ECO:0000256" key="3">
    <source>
        <dbReference type="ARBA" id="ARBA00023163"/>
    </source>
</evidence>
<dbReference type="PROSITE" id="PS50987">
    <property type="entry name" value="HTH_ARSR_2"/>
    <property type="match status" value="1"/>
</dbReference>
<protein>
    <submittedName>
        <fullName evidence="5">Transcriptional regulator</fullName>
    </submittedName>
</protein>
<keyword evidence="1" id="KW-0805">Transcription regulation</keyword>
<evidence type="ECO:0000256" key="2">
    <source>
        <dbReference type="ARBA" id="ARBA00023125"/>
    </source>
</evidence>
<feature type="domain" description="HTH arsR-type" evidence="4">
    <location>
        <begin position="2"/>
        <end position="99"/>
    </location>
</feature>
<name>A0A5J6MWS2_9PROT</name>
<organism evidence="5 6">
    <name type="scientific">Hypericibacter adhaerens</name>
    <dbReference type="NCBI Taxonomy" id="2602016"/>
    <lineage>
        <taxon>Bacteria</taxon>
        <taxon>Pseudomonadati</taxon>
        <taxon>Pseudomonadota</taxon>
        <taxon>Alphaproteobacteria</taxon>
        <taxon>Rhodospirillales</taxon>
        <taxon>Dongiaceae</taxon>
        <taxon>Hypericibacter</taxon>
    </lineage>
</organism>
<keyword evidence="2" id="KW-0238">DNA-binding</keyword>
<dbReference type="SMART" id="SM00418">
    <property type="entry name" value="HTH_ARSR"/>
    <property type="match status" value="1"/>
</dbReference>
<dbReference type="PANTHER" id="PTHR43132">
    <property type="entry name" value="ARSENICAL RESISTANCE OPERON REPRESSOR ARSR-RELATED"/>
    <property type="match status" value="1"/>
</dbReference>
<dbReference type="Gene3D" id="1.10.10.10">
    <property type="entry name" value="Winged helix-like DNA-binding domain superfamily/Winged helix DNA-binding domain"/>
    <property type="match status" value="1"/>
</dbReference>
<evidence type="ECO:0000313" key="6">
    <source>
        <dbReference type="Proteomes" id="UP000325797"/>
    </source>
</evidence>
<dbReference type="InterPro" id="IPR051011">
    <property type="entry name" value="Metal_resp_trans_reg"/>
</dbReference>